<dbReference type="InterPro" id="IPR013149">
    <property type="entry name" value="ADH-like_C"/>
</dbReference>
<dbReference type="GO" id="GO:0016491">
    <property type="term" value="F:oxidoreductase activity"/>
    <property type="evidence" value="ECO:0007669"/>
    <property type="project" value="InterPro"/>
</dbReference>
<evidence type="ECO:0000256" key="1">
    <source>
        <dbReference type="SAM" id="MobiDB-lite"/>
    </source>
</evidence>
<reference evidence="4" key="1">
    <citation type="submission" date="2016-03" db="EMBL/GenBank/DDBJ databases">
        <authorList>
            <person name="Ploux O."/>
        </authorList>
    </citation>
    <scope>NUCLEOTIDE SEQUENCE [LARGE SCALE GENOMIC DNA]</scope>
    <source>
        <strain evidence="4">BS258</strain>
    </source>
</reference>
<evidence type="ECO:0000313" key="3">
    <source>
        <dbReference type="EMBL" id="AMT92901.1"/>
    </source>
</evidence>
<dbReference type="InterPro" id="IPR013154">
    <property type="entry name" value="ADH-like_N"/>
</dbReference>
<dbReference type="AlphaFoldDB" id="A0A144MD30"/>
<dbReference type="RefSeq" id="WP_062860767.1">
    <property type="nucleotide sequence ID" value="NZ_CP014869.1"/>
</dbReference>
<dbReference type="InterPro" id="IPR051397">
    <property type="entry name" value="Zn-ADH-like_protein"/>
</dbReference>
<dbReference type="CDD" id="cd08241">
    <property type="entry name" value="QOR1"/>
    <property type="match status" value="1"/>
</dbReference>
<dbReference type="Pfam" id="PF08240">
    <property type="entry name" value="ADH_N"/>
    <property type="match status" value="1"/>
</dbReference>
<accession>A0A144MD30</accession>
<dbReference type="KEGG" id="bly:A2T55_03075"/>
<gene>
    <name evidence="3" type="ORF">A2T55_03075</name>
</gene>
<feature type="domain" description="Enoyl reductase (ER)" evidence="2">
    <location>
        <begin position="11"/>
        <end position="319"/>
    </location>
</feature>
<dbReference type="PANTHER" id="PTHR43677:SF4">
    <property type="entry name" value="QUINONE OXIDOREDUCTASE-LIKE PROTEIN 2"/>
    <property type="match status" value="1"/>
</dbReference>
<dbReference type="PANTHER" id="PTHR43677">
    <property type="entry name" value="SHORT-CHAIN DEHYDROGENASE/REDUCTASE"/>
    <property type="match status" value="1"/>
</dbReference>
<dbReference type="SUPFAM" id="SSF50129">
    <property type="entry name" value="GroES-like"/>
    <property type="match status" value="1"/>
</dbReference>
<dbReference type="SMART" id="SM00829">
    <property type="entry name" value="PKS_ER"/>
    <property type="match status" value="1"/>
</dbReference>
<sequence>MRAMQLRATDGPGSLELRDVETPTPGPGEVLIDVAYAGVTFPELLQSRGQYQMQPPLPYTVGSEVSGAVRELGEGVTGLSVGDRVVGVANTGAYAESIVVPAASVLPLPDAVSLSAGAGMPMNLLTADFALRVRGRLEPGQTVLIHGAAGGLGSALVQVAGAFGAEVVAVVSTEEKAETVRSLGASHVVFADGFKDAVKDLFPDGVDLVADPVGGERFTDSLRTLKTFGTLLVLGFTAGSIPEVKVNRLLLGNISVAGVGWGAALAGRPDMVVTQWETLWPHLSSGALDPAIHTVLPLERAPEALELIDSRSVRGKVVLEVRGEAGRADTNDHQG</sequence>
<dbReference type="InterPro" id="IPR036291">
    <property type="entry name" value="NAD(P)-bd_dom_sf"/>
</dbReference>
<dbReference type="SUPFAM" id="SSF51735">
    <property type="entry name" value="NAD(P)-binding Rossmann-fold domains"/>
    <property type="match status" value="1"/>
</dbReference>
<organism evidence="3 4">
    <name type="scientific">Brevibacterium linens</name>
    <dbReference type="NCBI Taxonomy" id="1703"/>
    <lineage>
        <taxon>Bacteria</taxon>
        <taxon>Bacillati</taxon>
        <taxon>Actinomycetota</taxon>
        <taxon>Actinomycetes</taxon>
        <taxon>Micrococcales</taxon>
        <taxon>Brevibacteriaceae</taxon>
        <taxon>Brevibacterium</taxon>
    </lineage>
</organism>
<dbReference type="InterPro" id="IPR020843">
    <property type="entry name" value="ER"/>
</dbReference>
<dbReference type="Proteomes" id="UP000075950">
    <property type="component" value="Chromosome"/>
</dbReference>
<dbReference type="Pfam" id="PF00107">
    <property type="entry name" value="ADH_zinc_N"/>
    <property type="match status" value="1"/>
</dbReference>
<dbReference type="EMBL" id="CP014869">
    <property type="protein sequence ID" value="AMT92901.1"/>
    <property type="molecule type" value="Genomic_DNA"/>
</dbReference>
<protein>
    <submittedName>
        <fullName evidence="3">NADPH:quinone oxidoreductase</fullName>
    </submittedName>
</protein>
<dbReference type="Gene3D" id="3.90.180.10">
    <property type="entry name" value="Medium-chain alcohol dehydrogenases, catalytic domain"/>
    <property type="match status" value="1"/>
</dbReference>
<feature type="region of interest" description="Disordered" evidence="1">
    <location>
        <begin position="1"/>
        <end position="24"/>
    </location>
</feature>
<evidence type="ECO:0000259" key="2">
    <source>
        <dbReference type="SMART" id="SM00829"/>
    </source>
</evidence>
<evidence type="ECO:0000313" key="4">
    <source>
        <dbReference type="Proteomes" id="UP000075950"/>
    </source>
</evidence>
<dbReference type="InterPro" id="IPR011032">
    <property type="entry name" value="GroES-like_sf"/>
</dbReference>
<dbReference type="Gene3D" id="3.40.50.720">
    <property type="entry name" value="NAD(P)-binding Rossmann-like Domain"/>
    <property type="match status" value="1"/>
</dbReference>
<name>A0A144MD30_BRELN</name>
<proteinExistence type="predicted"/>